<sequence length="849" mass="95127">MSSSRSDSHASTDGHEHDEPLLPLGTGHDNSWMPMPLRRRGRFHILAKPNLKRVLILAVSLLFVVGFIVYRRKPVSYSGAITPHLDQDHHRIGQDYLSSQGQGQDRDHGDQSGQSSSSSSSTAAQGHKPQEAAGVGGAAASKPDPTTKEEDRTEPRPDRVGDAPYAASETREAIVVVLPSSGIDIDDDRGDEDQDGDYDSDSGGGERESDDQDLQAKKEEYQAEITGKPWLRFTHLNGYFHGLKTLVPPSQHSPEYPNPHVSVPAREPPVQSPVPRPDPYDPYDADASVVPCFLDANESTPAPDIYAYNALPAYYPDPVLGSYEVLGMRDDVCFDRFGRYGPYGLGYSKDKGGVGVGEDTESAGSSFVWDRTGQIDYSNMDWADAQERCFDSNRHRLRTVDADTGEMEKAAGKKARIAVVVRCYTDFAWTEHVILNFRAMINELALRSGGEYAVHMLVQVRDADVPFWSDPETVQRILDSNVPPEFHGLVSLWSEPQMRLYYPGKFDSAYSNPSGRDLHGVYRGGHLPLQIFAMEHPEYEHFWNWEMDMRHVGSYYELFDRLGKFGEAQPRALLWERNARYYIPSYHGTWDNFTQQTQRDTVRSGLPTPFGPLMFSGRKSLRFESKGESVLPDDCDVHRDDRARCGVGEAADLITLNPIFDTDQSGWFFGLDATGYGPTPPPRRASIITASRLSRRLLMAMHEEVWRHHHTMFPEMFPTSVALHHGFKGVFGPHPVYLDRAWLPFGKAVDDAFNGGEYHSTSGHGSPFDLSNEHNHQGTSWYYNSAFSGMIWRRWLGYAQKDGRGKHSNSPDSGKLRGGVEEESSESSTGRLCLRSMLVHPIKKEHPDE</sequence>
<evidence type="ECO:0000313" key="3">
    <source>
        <dbReference type="EMBL" id="KAF4121062.1"/>
    </source>
</evidence>
<proteinExistence type="predicted"/>
<feature type="region of interest" description="Disordered" evidence="1">
    <location>
        <begin position="250"/>
        <end position="274"/>
    </location>
</feature>
<protein>
    <submittedName>
        <fullName evidence="3">Uncharacterized protein</fullName>
    </submittedName>
</protein>
<dbReference type="RefSeq" id="XP_035319714.1">
    <property type="nucleotide sequence ID" value="XM_035464528.1"/>
</dbReference>
<keyword evidence="2" id="KW-1133">Transmembrane helix</keyword>
<dbReference type="InterPro" id="IPR021822">
    <property type="entry name" value="DUF3405"/>
</dbReference>
<evidence type="ECO:0000256" key="1">
    <source>
        <dbReference type="SAM" id="MobiDB-lite"/>
    </source>
</evidence>
<dbReference type="EMBL" id="JAANYQ010000014">
    <property type="protein sequence ID" value="KAF4121062.1"/>
    <property type="molecule type" value="Genomic_DNA"/>
</dbReference>
<feature type="region of interest" description="Disordered" evidence="1">
    <location>
        <begin position="96"/>
        <end position="216"/>
    </location>
</feature>
<accession>A0A9P4YR59</accession>
<feature type="compositionally biased region" description="Basic and acidic residues" evidence="1">
    <location>
        <begin position="145"/>
        <end position="161"/>
    </location>
</feature>
<dbReference type="PANTHER" id="PTHR36205:SF3">
    <property type="entry name" value="MAJOR FACILITATOR SUPERFAMILY TRANSPORTER"/>
    <property type="match status" value="1"/>
</dbReference>
<keyword evidence="4" id="KW-1185">Reference proteome</keyword>
<evidence type="ECO:0000256" key="2">
    <source>
        <dbReference type="SAM" id="Phobius"/>
    </source>
</evidence>
<dbReference type="GeneID" id="55968778"/>
<feature type="compositionally biased region" description="Acidic residues" evidence="1">
    <location>
        <begin position="184"/>
        <end position="200"/>
    </location>
</feature>
<feature type="region of interest" description="Disordered" evidence="1">
    <location>
        <begin position="802"/>
        <end position="832"/>
    </location>
</feature>
<feature type="region of interest" description="Disordered" evidence="1">
    <location>
        <begin position="1"/>
        <end position="29"/>
    </location>
</feature>
<dbReference type="Pfam" id="PF11885">
    <property type="entry name" value="DUF3405"/>
    <property type="match status" value="1"/>
</dbReference>
<keyword evidence="2" id="KW-0472">Membrane</keyword>
<gene>
    <name evidence="3" type="ORF">GMORB2_2548</name>
</gene>
<dbReference type="PANTHER" id="PTHR36205">
    <property type="entry name" value="CHROMOSOME 19, WHOLE GENOME SHOTGUN SEQUENCE"/>
    <property type="match status" value="1"/>
</dbReference>
<dbReference type="OrthoDB" id="3353407at2759"/>
<keyword evidence="2" id="KW-0812">Transmembrane</keyword>
<feature type="transmembrane region" description="Helical" evidence="2">
    <location>
        <begin position="50"/>
        <end position="70"/>
    </location>
</feature>
<organism evidence="3 4">
    <name type="scientific">Geosmithia morbida</name>
    <dbReference type="NCBI Taxonomy" id="1094350"/>
    <lineage>
        <taxon>Eukaryota</taxon>
        <taxon>Fungi</taxon>
        <taxon>Dikarya</taxon>
        <taxon>Ascomycota</taxon>
        <taxon>Pezizomycotina</taxon>
        <taxon>Sordariomycetes</taxon>
        <taxon>Hypocreomycetidae</taxon>
        <taxon>Hypocreales</taxon>
        <taxon>Bionectriaceae</taxon>
        <taxon>Geosmithia</taxon>
    </lineage>
</organism>
<comment type="caution">
    <text evidence="3">The sequence shown here is derived from an EMBL/GenBank/DDBJ whole genome shotgun (WGS) entry which is preliminary data.</text>
</comment>
<reference evidence="3" key="1">
    <citation type="submission" date="2020-03" db="EMBL/GenBank/DDBJ databases">
        <title>Site-based positive gene gene selection in Geosmithia morbida across the United States reveals a broad range of putative effectors and factors for local host and environmental adapation.</title>
        <authorList>
            <person name="Onufrak A."/>
            <person name="Murdoch R.W."/>
            <person name="Gazis R."/>
            <person name="Huff M."/>
            <person name="Staton M."/>
            <person name="Klingeman W."/>
            <person name="Hadziabdic D."/>
        </authorList>
    </citation>
    <scope>NUCLEOTIDE SEQUENCE</scope>
    <source>
        <strain evidence="3">1262</strain>
    </source>
</reference>
<dbReference type="Proteomes" id="UP000749293">
    <property type="component" value="Unassembled WGS sequence"/>
</dbReference>
<feature type="compositionally biased region" description="Low complexity" evidence="1">
    <location>
        <begin position="111"/>
        <end position="121"/>
    </location>
</feature>
<evidence type="ECO:0000313" key="4">
    <source>
        <dbReference type="Proteomes" id="UP000749293"/>
    </source>
</evidence>
<feature type="compositionally biased region" description="Basic and acidic residues" evidence="1">
    <location>
        <begin position="1"/>
        <end position="20"/>
    </location>
</feature>
<name>A0A9P4YR59_9HYPO</name>
<dbReference type="AlphaFoldDB" id="A0A9P4YR59"/>